<dbReference type="Gene3D" id="1.50.10.10">
    <property type="match status" value="1"/>
</dbReference>
<dbReference type="InterPro" id="IPR058053">
    <property type="entry name" value="RamC_C"/>
</dbReference>
<dbReference type="EMBL" id="JACHXF010000028">
    <property type="protein sequence ID" value="MBB3100725.1"/>
    <property type="molecule type" value="Genomic_DNA"/>
</dbReference>
<dbReference type="GO" id="GO:0005524">
    <property type="term" value="F:ATP binding"/>
    <property type="evidence" value="ECO:0007669"/>
    <property type="project" value="InterPro"/>
</dbReference>
<dbReference type="InterPro" id="IPR057929">
    <property type="entry name" value="RamC_N"/>
</dbReference>
<evidence type="ECO:0000313" key="2">
    <source>
        <dbReference type="EMBL" id="MBB3100725.1"/>
    </source>
</evidence>
<dbReference type="SUPFAM" id="SSF158745">
    <property type="entry name" value="LanC-like"/>
    <property type="match status" value="1"/>
</dbReference>
<comment type="caution">
    <text evidence="2">The sequence shown here is derived from an EMBL/GenBank/DDBJ whole genome shotgun (WGS) entry which is preliminary data.</text>
</comment>
<dbReference type="SMART" id="SM01260">
    <property type="entry name" value="LANC_like"/>
    <property type="match status" value="1"/>
</dbReference>
<dbReference type="Pfam" id="PF25816">
    <property type="entry name" value="RamC_N"/>
    <property type="match status" value="1"/>
</dbReference>
<dbReference type="InterPro" id="IPR007822">
    <property type="entry name" value="LANC-like"/>
</dbReference>
<evidence type="ECO:0000313" key="3">
    <source>
        <dbReference type="Proteomes" id="UP000590749"/>
    </source>
</evidence>
<proteinExistence type="predicted"/>
<dbReference type="Proteomes" id="UP000590749">
    <property type="component" value="Unassembled WGS sequence"/>
</dbReference>
<dbReference type="CDD" id="cd04791">
    <property type="entry name" value="LanC_SerThrkinase"/>
    <property type="match status" value="1"/>
</dbReference>
<gene>
    <name evidence="2" type="ORF">FHR83_008450</name>
</gene>
<reference evidence="2 3" key="1">
    <citation type="submission" date="2020-08" db="EMBL/GenBank/DDBJ databases">
        <title>Genomic Encyclopedia of Type Strains, Phase III (KMG-III): the genomes of soil and plant-associated and newly described type strains.</title>
        <authorList>
            <person name="Whitman W."/>
        </authorList>
    </citation>
    <scope>NUCLEOTIDE SEQUENCE [LARGE SCALE GENOMIC DNA]</scope>
    <source>
        <strain evidence="2 3">CECT 3287</strain>
    </source>
</reference>
<dbReference type="SUPFAM" id="SSF56112">
    <property type="entry name" value="Protein kinase-like (PK-like)"/>
    <property type="match status" value="1"/>
</dbReference>
<dbReference type="GO" id="GO:0031179">
    <property type="term" value="P:peptide modification"/>
    <property type="evidence" value="ECO:0007669"/>
    <property type="project" value="InterPro"/>
</dbReference>
<keyword evidence="3" id="KW-1185">Reference proteome</keyword>
<dbReference type="Gene3D" id="1.50.10.20">
    <property type="match status" value="1"/>
</dbReference>
<dbReference type="Gene3D" id="1.10.510.10">
    <property type="entry name" value="Transferase(Phosphotransferase) domain 1"/>
    <property type="match status" value="1"/>
</dbReference>
<dbReference type="PROSITE" id="PS50011">
    <property type="entry name" value="PROTEIN_KINASE_DOM"/>
    <property type="match status" value="1"/>
</dbReference>
<name>A0A7W5AQZ2_9ACTN</name>
<protein>
    <recommendedName>
        <fullName evidence="1">Protein kinase domain-containing protein</fullName>
    </recommendedName>
</protein>
<dbReference type="InterPro" id="IPR053524">
    <property type="entry name" value="Aerial_hyphae_peptide-synth"/>
</dbReference>
<accession>A0A7W5AQZ2</accession>
<dbReference type="NCBIfam" id="NF038151">
    <property type="entry name" value="lanthi_synth_III"/>
    <property type="match status" value="1"/>
</dbReference>
<organism evidence="2 3">
    <name type="scientific">Actinoplanes campanulatus</name>
    <dbReference type="NCBI Taxonomy" id="113559"/>
    <lineage>
        <taxon>Bacteria</taxon>
        <taxon>Bacillati</taxon>
        <taxon>Actinomycetota</taxon>
        <taxon>Actinomycetes</taxon>
        <taxon>Micromonosporales</taxon>
        <taxon>Micromonosporaceae</taxon>
        <taxon>Actinoplanes</taxon>
    </lineage>
</organism>
<dbReference type="AlphaFoldDB" id="A0A7W5AQZ2"/>
<dbReference type="GO" id="GO:0005975">
    <property type="term" value="P:carbohydrate metabolic process"/>
    <property type="evidence" value="ECO:0007669"/>
    <property type="project" value="InterPro"/>
</dbReference>
<feature type="domain" description="Protein kinase" evidence="1">
    <location>
        <begin position="144"/>
        <end position="490"/>
    </location>
</feature>
<dbReference type="Pfam" id="PF05147">
    <property type="entry name" value="LANC_like"/>
    <property type="match status" value="1"/>
</dbReference>
<dbReference type="GO" id="GO:0004672">
    <property type="term" value="F:protein kinase activity"/>
    <property type="evidence" value="ECO:0007669"/>
    <property type="project" value="InterPro"/>
</dbReference>
<sequence>MVRSYCVREAAAFKHLISPTELLRRNGKYAPREASGKFVTVYPPDEDALTATLDALQTKLAGMPGAYVLSDLRIGEGPLYVRYGGFRPMWVISDGRRVAAVRRPDGILVPDPRTAAFTVPDWVSMPDVLAPHVAARAGGEKLPYRVVKALHFSNGGGVYQAYRNTDGLPVVLKEGRPHAGLDARGVDAVQRLRHEYRVWSGLAGLPGVPQVYDLFTAWEHTFMAMRHVPGVHLGRWMAANCPLHADAGAAELLAYAKRATALADRLSAVIAGMHERGWIFGDLHPRNVLVDEHDEPTLIDAETAFPVTDSERRPGLGAPGFRSPAHLGGAAIDEYALAAIRWWLWLPLVAMDELVPPVSDRQLAWAHRRYDVPRPALEALRDTLRAGPRRYRAAPVDAPTDPGRLQAVLVRALHASATPQRGDRLFPGDVEQATSGGLGFGYGACGVLFALSTAGEPVPPRYRQWLYSRLDDTPPERPGFWTGTHGVAWTLHLLGAPDHAETILSRIPDRDVTGADLTDGRAGAALVLLDLGTDRGDQRLTDRAAALAHDLDPAGLPPGLFTGAAGVALTFLRLHEVTGETRWLTRARQAMEQALAGCVDTGHGLEVLDGSRTLPYLWHGSAGLALVAARLARHLPDTPATGQLPRLLRACETAFTIYPGLLTGRAGLLIAQAALTTDPARRAAAVDRHLTDLRLHAVGYAGGVAYPGTTLRRLSMDVHTGTAGVLLALAGLHRPALPLLTPLTSLRPAPAGPSQPAPKGAPPCRTFSICSN</sequence>
<dbReference type="InterPro" id="IPR000719">
    <property type="entry name" value="Prot_kinase_dom"/>
</dbReference>
<dbReference type="InterPro" id="IPR011009">
    <property type="entry name" value="Kinase-like_dom_sf"/>
</dbReference>
<evidence type="ECO:0000259" key="1">
    <source>
        <dbReference type="PROSITE" id="PS50011"/>
    </source>
</evidence>
<dbReference type="InterPro" id="IPR012341">
    <property type="entry name" value="6hp_glycosidase-like_sf"/>
</dbReference>